<accession>B4VUL3</accession>
<dbReference type="SUPFAM" id="SSF50630">
    <property type="entry name" value="Acid proteases"/>
    <property type="match status" value="1"/>
</dbReference>
<gene>
    <name evidence="2" type="ORF">MC7420_3974</name>
</gene>
<reference evidence="2 3" key="1">
    <citation type="submission" date="2008-07" db="EMBL/GenBank/DDBJ databases">
        <authorList>
            <person name="Tandeau de Marsac N."/>
            <person name="Ferriera S."/>
            <person name="Johnson J."/>
            <person name="Kravitz S."/>
            <person name="Beeson K."/>
            <person name="Sutton G."/>
            <person name="Rogers Y.-H."/>
            <person name="Friedman R."/>
            <person name="Frazier M."/>
            <person name="Venter J.C."/>
        </authorList>
    </citation>
    <scope>NUCLEOTIDE SEQUENCE [LARGE SCALE GENOMIC DNA]</scope>
    <source>
        <strain evidence="2 3">PCC 7420</strain>
    </source>
</reference>
<dbReference type="Pfam" id="PF13975">
    <property type="entry name" value="gag-asp_proteas"/>
    <property type="match status" value="1"/>
</dbReference>
<dbReference type="AlphaFoldDB" id="B4VUL3"/>
<dbReference type="InterPro" id="IPR021109">
    <property type="entry name" value="Peptidase_aspartic_dom_sf"/>
</dbReference>
<proteinExistence type="predicted"/>
<dbReference type="HOGENOM" id="CLU_068403_0_0_3"/>
<dbReference type="RefSeq" id="WP_006102296.1">
    <property type="nucleotide sequence ID" value="NZ_DS989853.1"/>
</dbReference>
<feature type="compositionally biased region" description="Polar residues" evidence="1">
    <location>
        <begin position="152"/>
        <end position="175"/>
    </location>
</feature>
<feature type="compositionally biased region" description="Polar residues" evidence="1">
    <location>
        <begin position="35"/>
        <end position="50"/>
    </location>
</feature>
<keyword evidence="3" id="KW-1185">Reference proteome</keyword>
<dbReference type="EMBL" id="DS989853">
    <property type="protein sequence ID" value="EDX74450.1"/>
    <property type="molecule type" value="Genomic_DNA"/>
</dbReference>
<dbReference type="Gene3D" id="2.40.70.10">
    <property type="entry name" value="Acid Proteases"/>
    <property type="match status" value="1"/>
</dbReference>
<organism evidence="2 3">
    <name type="scientific">Coleofasciculus chthonoplastes PCC 7420</name>
    <dbReference type="NCBI Taxonomy" id="118168"/>
    <lineage>
        <taxon>Bacteria</taxon>
        <taxon>Bacillati</taxon>
        <taxon>Cyanobacteriota</taxon>
        <taxon>Cyanophyceae</taxon>
        <taxon>Coleofasciculales</taxon>
        <taxon>Coleofasciculaceae</taxon>
        <taxon>Coleofasciculus</taxon>
    </lineage>
</organism>
<evidence type="ECO:0000313" key="3">
    <source>
        <dbReference type="Proteomes" id="UP000003835"/>
    </source>
</evidence>
<protein>
    <recommendedName>
        <fullName evidence="4">Peptidase A2 domain-containing protein</fullName>
    </recommendedName>
</protein>
<dbReference type="STRING" id="118168.MC7420_3974"/>
<sequence>MSSCDRVVILFISGTLALTTGACSRLESSGRMEDSSQPIVTSTTPRVSPQPSTPPESAETETQPTATELYKQALDAAYSAATISQSAQSFDDWQLVISRWQEAIALLESVSSSSPNYAIAQSKITEYKRNLNIAQQQATRPRLPDPEPLSVATKTVTKSPDSSDTDQANPATSENPLPGNRETAKIVKAPIKQRIGQTPVIEVTFNGEQTFNMVVDTGASGTVITQVMAQRLGVVPEGEITADTASAKGVKFAIGQVKSIAVGEAVQQNIKVAIGGVDLEVGLLGQDFYSHYDVVIRENVVEFHHR</sequence>
<evidence type="ECO:0000256" key="1">
    <source>
        <dbReference type="SAM" id="MobiDB-lite"/>
    </source>
</evidence>
<evidence type="ECO:0008006" key="4">
    <source>
        <dbReference type="Google" id="ProtNLM"/>
    </source>
</evidence>
<name>B4VUL3_9CYAN</name>
<dbReference type="Proteomes" id="UP000003835">
    <property type="component" value="Unassembled WGS sequence"/>
</dbReference>
<dbReference type="InterPro" id="IPR034122">
    <property type="entry name" value="Retropepsin-like_bacterial"/>
</dbReference>
<dbReference type="OrthoDB" id="513120at2"/>
<evidence type="ECO:0000313" key="2">
    <source>
        <dbReference type="EMBL" id="EDX74450.1"/>
    </source>
</evidence>
<dbReference type="PROSITE" id="PS51257">
    <property type="entry name" value="PROKAR_LIPOPROTEIN"/>
    <property type="match status" value="1"/>
</dbReference>
<dbReference type="CDD" id="cd05483">
    <property type="entry name" value="retropepsin_like_bacteria"/>
    <property type="match status" value="1"/>
</dbReference>
<feature type="region of interest" description="Disordered" evidence="1">
    <location>
        <begin position="28"/>
        <end position="64"/>
    </location>
</feature>
<feature type="region of interest" description="Disordered" evidence="1">
    <location>
        <begin position="135"/>
        <end position="182"/>
    </location>
</feature>
<dbReference type="eggNOG" id="COG3577">
    <property type="taxonomic scope" value="Bacteria"/>
</dbReference>